<name>A0AAP0JIM5_9MAGN</name>
<dbReference type="EMBL" id="JBBNAF010000006">
    <property type="protein sequence ID" value="KAK9134758.1"/>
    <property type="molecule type" value="Genomic_DNA"/>
</dbReference>
<proteinExistence type="predicted"/>
<evidence type="ECO:0000313" key="2">
    <source>
        <dbReference type="Proteomes" id="UP001420932"/>
    </source>
</evidence>
<keyword evidence="2" id="KW-1185">Reference proteome</keyword>
<evidence type="ECO:0000313" key="1">
    <source>
        <dbReference type="EMBL" id="KAK9134758.1"/>
    </source>
</evidence>
<accession>A0AAP0JIM5</accession>
<dbReference type="AlphaFoldDB" id="A0AAP0JIM5"/>
<gene>
    <name evidence="1" type="ORF">Syun_014088</name>
</gene>
<reference evidence="1 2" key="1">
    <citation type="submission" date="2024-01" db="EMBL/GenBank/DDBJ databases">
        <title>Genome assemblies of Stephania.</title>
        <authorList>
            <person name="Yang L."/>
        </authorList>
    </citation>
    <scope>NUCLEOTIDE SEQUENCE [LARGE SCALE GENOMIC DNA]</scope>
    <source>
        <strain evidence="1">YNDBR</strain>
        <tissue evidence="1">Leaf</tissue>
    </source>
</reference>
<sequence>MPFTPPPQGFRPPQHNALYATPNVFFASPESVTDQLLYAESEASSHVTNDPNQMST</sequence>
<protein>
    <submittedName>
        <fullName evidence="1">Uncharacterized protein</fullName>
    </submittedName>
</protein>
<organism evidence="1 2">
    <name type="scientific">Stephania yunnanensis</name>
    <dbReference type="NCBI Taxonomy" id="152371"/>
    <lineage>
        <taxon>Eukaryota</taxon>
        <taxon>Viridiplantae</taxon>
        <taxon>Streptophyta</taxon>
        <taxon>Embryophyta</taxon>
        <taxon>Tracheophyta</taxon>
        <taxon>Spermatophyta</taxon>
        <taxon>Magnoliopsida</taxon>
        <taxon>Ranunculales</taxon>
        <taxon>Menispermaceae</taxon>
        <taxon>Menispermoideae</taxon>
        <taxon>Cissampelideae</taxon>
        <taxon>Stephania</taxon>
    </lineage>
</organism>
<dbReference type="Proteomes" id="UP001420932">
    <property type="component" value="Unassembled WGS sequence"/>
</dbReference>
<comment type="caution">
    <text evidence="1">The sequence shown here is derived from an EMBL/GenBank/DDBJ whole genome shotgun (WGS) entry which is preliminary data.</text>
</comment>